<organism evidence="2 3">
    <name type="scientific">Pontibacillus yanchengensis</name>
    <dbReference type="NCBI Taxonomy" id="462910"/>
    <lineage>
        <taxon>Bacteria</taxon>
        <taxon>Bacillati</taxon>
        <taxon>Bacillota</taxon>
        <taxon>Bacilli</taxon>
        <taxon>Bacillales</taxon>
        <taxon>Bacillaceae</taxon>
        <taxon>Pontibacillus</taxon>
    </lineage>
</organism>
<keyword evidence="1" id="KW-1133">Transmembrane helix</keyword>
<evidence type="ECO:0008006" key="4">
    <source>
        <dbReference type="Google" id="ProtNLM"/>
    </source>
</evidence>
<evidence type="ECO:0000256" key="1">
    <source>
        <dbReference type="SAM" id="Phobius"/>
    </source>
</evidence>
<dbReference type="NCBIfam" id="TIGR04104">
    <property type="entry name" value="cxxc_20_cxxc"/>
    <property type="match status" value="1"/>
</dbReference>
<feature type="transmembrane region" description="Helical" evidence="1">
    <location>
        <begin position="73"/>
        <end position="96"/>
    </location>
</feature>
<dbReference type="AlphaFoldDB" id="A0A6I4ZQG6"/>
<evidence type="ECO:0000313" key="3">
    <source>
        <dbReference type="Proteomes" id="UP000468638"/>
    </source>
</evidence>
<dbReference type="InterPro" id="IPR026369">
    <property type="entry name" value="CxxC_20_CxxC"/>
</dbReference>
<gene>
    <name evidence="2" type="ORF">GLW05_02410</name>
</gene>
<keyword evidence="1" id="KW-0472">Membrane</keyword>
<dbReference type="OrthoDB" id="2970506at2"/>
<dbReference type="RefSeq" id="WP_160847743.1">
    <property type="nucleotide sequence ID" value="NZ_WMEQ01000001.1"/>
</dbReference>
<sequence>MGDFSCIKCKNCNAQFSWGGIYLSLLFAYSPIECKECSTTHKITFTSRFITVFFTALPIFIFIEFLSPFNNTAVTLFTGFIICIIGFLVLPSLVTYRESA</sequence>
<dbReference type="Proteomes" id="UP000468638">
    <property type="component" value="Unassembled WGS sequence"/>
</dbReference>
<protein>
    <recommendedName>
        <fullName evidence="4">Cxxc_20_cxxc protein</fullName>
    </recommendedName>
</protein>
<feature type="transmembrane region" description="Helical" evidence="1">
    <location>
        <begin position="49"/>
        <end position="67"/>
    </location>
</feature>
<keyword evidence="1" id="KW-0812">Transmembrane</keyword>
<reference evidence="2 3" key="1">
    <citation type="submission" date="2019-11" db="EMBL/GenBank/DDBJ databases">
        <title>Genome sequences of 17 halophilic strains isolated from different environments.</title>
        <authorList>
            <person name="Furrow R.E."/>
        </authorList>
    </citation>
    <scope>NUCLEOTIDE SEQUENCE [LARGE SCALE GENOMIC DNA]</scope>
    <source>
        <strain evidence="2 3">22514_16_FS</strain>
    </source>
</reference>
<name>A0A6I4ZQG6_9BACI</name>
<comment type="caution">
    <text evidence="2">The sequence shown here is derived from an EMBL/GenBank/DDBJ whole genome shotgun (WGS) entry which is preliminary data.</text>
</comment>
<dbReference type="EMBL" id="WMEQ01000001">
    <property type="protein sequence ID" value="MYL32458.1"/>
    <property type="molecule type" value="Genomic_DNA"/>
</dbReference>
<proteinExistence type="predicted"/>
<accession>A0A6I4ZQG6</accession>
<evidence type="ECO:0000313" key="2">
    <source>
        <dbReference type="EMBL" id="MYL32458.1"/>
    </source>
</evidence>